<feature type="region of interest" description="Disordered" evidence="1">
    <location>
        <begin position="111"/>
        <end position="151"/>
    </location>
</feature>
<dbReference type="EMBL" id="SGJB01000003">
    <property type="protein sequence ID" value="TQQ85296.1"/>
    <property type="molecule type" value="Genomic_DNA"/>
</dbReference>
<keyword evidence="3" id="KW-1185">Reference proteome</keyword>
<name>A0A544QXA2_9FIRM</name>
<dbReference type="RefSeq" id="WP_142535348.1">
    <property type="nucleotide sequence ID" value="NZ_SGJB01000003.1"/>
</dbReference>
<dbReference type="Pfam" id="PF19670">
    <property type="entry name" value="DUF6173"/>
    <property type="match status" value="1"/>
</dbReference>
<gene>
    <name evidence="2" type="ORF">EXD82_02555</name>
</gene>
<sequence length="151" mass="17639">MRKSDSNVIPDTAVDRIKKSVSGRDYSLADYQYQRIMESIYDFEQDLDKNREIALYLTNFGESVLMNVTDIGYSNPSLIHYFGYVNGNYSELIQHVSQINFLITSTEKTDDDRPARRIGFKNNLDDKEDDTPSKEEIEDYEENIKPLRTKF</sequence>
<dbReference type="OrthoDB" id="7041918at2"/>
<protein>
    <submittedName>
        <fullName evidence="2">Uncharacterized protein</fullName>
    </submittedName>
</protein>
<reference evidence="2 3" key="1">
    <citation type="submission" date="2019-02" db="EMBL/GenBank/DDBJ databases">
        <title>Peptostreptococcaceae bacterium ZHW00191 nov., a new bacterium isolated from the human gut.</title>
        <authorList>
            <person name="Zhou H.-W."/>
            <person name="Chen X.-J."/>
        </authorList>
    </citation>
    <scope>NUCLEOTIDE SEQUENCE [LARGE SCALE GENOMIC DNA]</scope>
    <source>
        <strain evidence="2 3">ZHW00191</strain>
    </source>
</reference>
<accession>A0A544QXA2</accession>
<organism evidence="2 3">
    <name type="scientific">Peptacetobacter hominis</name>
    <dbReference type="NCBI Taxonomy" id="2743610"/>
    <lineage>
        <taxon>Bacteria</taxon>
        <taxon>Bacillati</taxon>
        <taxon>Bacillota</taxon>
        <taxon>Clostridia</taxon>
        <taxon>Peptostreptococcales</taxon>
        <taxon>Peptostreptococcaceae</taxon>
        <taxon>Peptacetobacter</taxon>
    </lineage>
</organism>
<dbReference type="Proteomes" id="UP000317863">
    <property type="component" value="Unassembled WGS sequence"/>
</dbReference>
<dbReference type="AlphaFoldDB" id="A0A544QXA2"/>
<evidence type="ECO:0000313" key="3">
    <source>
        <dbReference type="Proteomes" id="UP000317863"/>
    </source>
</evidence>
<dbReference type="InterPro" id="IPR046171">
    <property type="entry name" value="DUF6173"/>
</dbReference>
<evidence type="ECO:0000313" key="2">
    <source>
        <dbReference type="EMBL" id="TQQ85296.1"/>
    </source>
</evidence>
<evidence type="ECO:0000256" key="1">
    <source>
        <dbReference type="SAM" id="MobiDB-lite"/>
    </source>
</evidence>
<proteinExistence type="predicted"/>
<comment type="caution">
    <text evidence="2">The sequence shown here is derived from an EMBL/GenBank/DDBJ whole genome shotgun (WGS) entry which is preliminary data.</text>
</comment>